<keyword evidence="3" id="KW-1185">Reference proteome</keyword>
<evidence type="ECO:0000313" key="2">
    <source>
        <dbReference type="EMBL" id="MEK8130873.1"/>
    </source>
</evidence>
<evidence type="ECO:0000259" key="1">
    <source>
        <dbReference type="Pfam" id="PF13182"/>
    </source>
</evidence>
<dbReference type="InterPro" id="IPR025248">
    <property type="entry name" value="DUF4007"/>
</dbReference>
<protein>
    <submittedName>
        <fullName evidence="2">DUF4007 family protein</fullName>
    </submittedName>
</protein>
<gene>
    <name evidence="2" type="ORF">WMW72_23485</name>
</gene>
<comment type="caution">
    <text evidence="2">The sequence shown here is derived from an EMBL/GenBank/DDBJ whole genome shotgun (WGS) entry which is preliminary data.</text>
</comment>
<dbReference type="EMBL" id="JBBPCC010000017">
    <property type="protein sequence ID" value="MEK8130873.1"/>
    <property type="molecule type" value="Genomic_DNA"/>
</dbReference>
<name>A0ABU9DT02_9BACL</name>
<sequence>MAYARHQSFYIRDKWFSKGLKAVKQNKRFFFDEYAFETVGLGKNMLESLKYWLLAFDVLEERTEEGQRVHVLSELGDILLDSDRLLQRNESLSILHYHLVRNRKDLSTVFDWYFNKYKETMVSKRDLFNSFITWVSQNEVKEVSQNSLKRDIDCLIQFYTKVPDENDPEDVLFCPFSKLSLIKSEHSGERDDIIRKVTPELTTVGIPSLYYVLLDYHEISEDRLISVEEIVNADNLWGRIFNLSRNKVVEALNILTTHDKFPIEYIRTNNLDYIRVPMISSIDYIKGEFLKG</sequence>
<dbReference type="RefSeq" id="WP_341418015.1">
    <property type="nucleotide sequence ID" value="NZ_JBBPCC010000017.1"/>
</dbReference>
<reference evidence="2 3" key="1">
    <citation type="submission" date="2024-04" db="EMBL/GenBank/DDBJ databases">
        <title>draft genome sequnece of Paenibacillus filicis.</title>
        <authorList>
            <person name="Kim D.-U."/>
        </authorList>
    </citation>
    <scope>NUCLEOTIDE SEQUENCE [LARGE SCALE GENOMIC DNA]</scope>
    <source>
        <strain evidence="2 3">KACC14197</strain>
    </source>
</reference>
<accession>A0ABU9DT02</accession>
<proteinExistence type="predicted"/>
<dbReference type="Pfam" id="PF13182">
    <property type="entry name" value="DUF4007"/>
    <property type="match status" value="1"/>
</dbReference>
<evidence type="ECO:0000313" key="3">
    <source>
        <dbReference type="Proteomes" id="UP001469365"/>
    </source>
</evidence>
<feature type="domain" description="DUF4007" evidence="1">
    <location>
        <begin position="3"/>
        <end position="276"/>
    </location>
</feature>
<dbReference type="Proteomes" id="UP001469365">
    <property type="component" value="Unassembled WGS sequence"/>
</dbReference>
<organism evidence="2 3">
    <name type="scientific">Paenibacillus filicis</name>
    <dbReference type="NCBI Taxonomy" id="669464"/>
    <lineage>
        <taxon>Bacteria</taxon>
        <taxon>Bacillati</taxon>
        <taxon>Bacillota</taxon>
        <taxon>Bacilli</taxon>
        <taxon>Bacillales</taxon>
        <taxon>Paenibacillaceae</taxon>
        <taxon>Paenibacillus</taxon>
    </lineage>
</organism>